<gene>
    <name evidence="1" type="ORF">FX982_03143</name>
</gene>
<name>A0A6M8MPM8_9PSED</name>
<protein>
    <submittedName>
        <fullName evidence="1">Uncharacterized protein</fullName>
    </submittedName>
</protein>
<evidence type="ECO:0000313" key="2">
    <source>
        <dbReference type="Proteomes" id="UP000501989"/>
    </source>
</evidence>
<organism evidence="1 2">
    <name type="scientific">Pseudomonas graminis</name>
    <dbReference type="NCBI Taxonomy" id="158627"/>
    <lineage>
        <taxon>Bacteria</taxon>
        <taxon>Pseudomonadati</taxon>
        <taxon>Pseudomonadota</taxon>
        <taxon>Gammaproteobacteria</taxon>
        <taxon>Pseudomonadales</taxon>
        <taxon>Pseudomonadaceae</taxon>
        <taxon>Pseudomonas</taxon>
    </lineage>
</organism>
<dbReference type="EMBL" id="CP053746">
    <property type="protein sequence ID" value="QKF52162.1"/>
    <property type="molecule type" value="Genomic_DNA"/>
</dbReference>
<reference evidence="2" key="1">
    <citation type="submission" date="2019-12" db="EMBL/GenBank/DDBJ databases">
        <title>Endophytic bacteria associated with Panax ginseng seedlings.</title>
        <authorList>
            <person name="Park J.M."/>
            <person name="Shin R."/>
            <person name="Jo S.H."/>
        </authorList>
    </citation>
    <scope>NUCLEOTIDE SEQUENCE [LARGE SCALE GENOMIC DNA]</scope>
    <source>
        <strain evidence="2">PgKB30</strain>
    </source>
</reference>
<accession>A0A6M8MPM8</accession>
<proteinExistence type="predicted"/>
<keyword evidence="2" id="KW-1185">Reference proteome</keyword>
<dbReference type="AlphaFoldDB" id="A0A6M8MPM8"/>
<dbReference type="KEGG" id="pgg:FX982_03143"/>
<evidence type="ECO:0000313" key="1">
    <source>
        <dbReference type="EMBL" id="QKF52162.1"/>
    </source>
</evidence>
<dbReference type="Proteomes" id="UP000501989">
    <property type="component" value="Chromosome"/>
</dbReference>
<sequence length="276" mass="30847">MQCRLCQSEAKLINSHLIPKAAYKFVKNSPAEGGDPPVRIDTQIGSANYNEKQITSFLLCANCEDLFSKNGEKAMGNLWATHTKFPLLNMLKQQAHIVTGKRIGVYDSSKIDKKIRDALFYFAVSIFWRAQVWDWTRQTDTYRKALGSKYELAFRRYLLGVAELPNVRLLVILNNSTTLNGLISLPYAGKTKGCYVHNFDMLGMKFSLVVGGHPPTILEAAFDHFSSNVIFLSSDFEFSPDFLQIAKTVQTTVAPKGRLALMEPDFGIGVAPRNGP</sequence>